<proteinExistence type="predicted"/>
<dbReference type="Pfam" id="PF10783">
    <property type="entry name" value="DUF2599"/>
    <property type="match status" value="1"/>
</dbReference>
<sequence length="154" mass="16135">MSTRRRHAAYGLVLGAAMVASACSTDSGTDATVSTPPPSTTPEVITASQAPAEPPFVERVQVVQLPSGTSVQVYPTASGRAAQGAGDNATAWAEVLADDPGADTPGMRAQFDCHWTFARIVAPDKPSWNLEPWRPVVSAQQMIDDRCNPGGAEE</sequence>
<accession>A0AAU4K7B1</accession>
<keyword evidence="1" id="KW-0732">Signal</keyword>
<dbReference type="EMBL" id="CP108021">
    <property type="protein sequence ID" value="WUM21886.1"/>
    <property type="molecule type" value="Genomic_DNA"/>
</dbReference>
<dbReference type="Proteomes" id="UP001432128">
    <property type="component" value="Chromosome"/>
</dbReference>
<feature type="chain" id="PRO_5043682584" evidence="1">
    <location>
        <begin position="23"/>
        <end position="154"/>
    </location>
</feature>
<dbReference type="InterPro" id="IPR019719">
    <property type="entry name" value="DUF2599"/>
</dbReference>
<feature type="signal peptide" evidence="1">
    <location>
        <begin position="1"/>
        <end position="22"/>
    </location>
</feature>
<evidence type="ECO:0000256" key="1">
    <source>
        <dbReference type="SAM" id="SignalP"/>
    </source>
</evidence>
<dbReference type="PROSITE" id="PS51257">
    <property type="entry name" value="PROKAR_LIPOPROTEIN"/>
    <property type="match status" value="1"/>
</dbReference>
<reference evidence="2 3" key="1">
    <citation type="submission" date="2022-10" db="EMBL/GenBank/DDBJ databases">
        <title>The complete genomes of actinobacterial strains from the NBC collection.</title>
        <authorList>
            <person name="Joergensen T.S."/>
            <person name="Alvarez Arevalo M."/>
            <person name="Sterndorff E.B."/>
            <person name="Faurdal D."/>
            <person name="Vuksanovic O."/>
            <person name="Mourched A.-S."/>
            <person name="Charusanti P."/>
            <person name="Shaw S."/>
            <person name="Blin K."/>
            <person name="Weber T."/>
        </authorList>
    </citation>
    <scope>NUCLEOTIDE SEQUENCE [LARGE SCALE GENOMIC DNA]</scope>
    <source>
        <strain evidence="2 3">NBC_00319</strain>
    </source>
</reference>
<dbReference type="KEGG" id="whr:OG579_09025"/>
<dbReference type="RefSeq" id="WP_328858858.1">
    <property type="nucleotide sequence ID" value="NZ_CP108021.1"/>
</dbReference>
<evidence type="ECO:0000313" key="3">
    <source>
        <dbReference type="Proteomes" id="UP001432128"/>
    </source>
</evidence>
<keyword evidence="3" id="KW-1185">Reference proteome</keyword>
<gene>
    <name evidence="2" type="ORF">OG579_09025</name>
</gene>
<dbReference type="AlphaFoldDB" id="A0AAU4K7B1"/>
<organism evidence="2 3">
    <name type="scientific">Williamsia herbipolensis</name>
    <dbReference type="NCBI Taxonomy" id="1603258"/>
    <lineage>
        <taxon>Bacteria</taxon>
        <taxon>Bacillati</taxon>
        <taxon>Actinomycetota</taxon>
        <taxon>Actinomycetes</taxon>
        <taxon>Mycobacteriales</taxon>
        <taxon>Nocardiaceae</taxon>
        <taxon>Williamsia</taxon>
    </lineage>
</organism>
<name>A0AAU4K7B1_9NOCA</name>
<protein>
    <submittedName>
        <fullName evidence="2">DUF2599 domain-containing protein</fullName>
    </submittedName>
</protein>
<evidence type="ECO:0000313" key="2">
    <source>
        <dbReference type="EMBL" id="WUM21886.1"/>
    </source>
</evidence>